<evidence type="ECO:0000256" key="2">
    <source>
        <dbReference type="ARBA" id="ARBA00023002"/>
    </source>
</evidence>
<dbReference type="Proteomes" id="UP000245590">
    <property type="component" value="Unassembled WGS sequence"/>
</dbReference>
<evidence type="ECO:0000313" key="6">
    <source>
        <dbReference type="Proteomes" id="UP000245590"/>
    </source>
</evidence>
<dbReference type="Gene3D" id="3.40.50.720">
    <property type="entry name" value="NAD(P)-binding Rossmann-like Domain"/>
    <property type="match status" value="1"/>
</dbReference>
<evidence type="ECO:0000256" key="1">
    <source>
        <dbReference type="ARBA" id="ARBA00006484"/>
    </source>
</evidence>
<name>A0A2U2RH33_9MICO</name>
<dbReference type="InterPro" id="IPR036291">
    <property type="entry name" value="NAD(P)-bd_dom_sf"/>
</dbReference>
<dbReference type="Pfam" id="PF00106">
    <property type="entry name" value="adh_short"/>
    <property type="match status" value="1"/>
</dbReference>
<proteinExistence type="inferred from homology"/>
<accession>A0A2U2RH33</accession>
<organism evidence="5 6">
    <name type="scientific">Brachybacterium endophyticum</name>
    <dbReference type="NCBI Taxonomy" id="2182385"/>
    <lineage>
        <taxon>Bacteria</taxon>
        <taxon>Bacillati</taxon>
        <taxon>Actinomycetota</taxon>
        <taxon>Actinomycetes</taxon>
        <taxon>Micrococcales</taxon>
        <taxon>Dermabacteraceae</taxon>
        <taxon>Brachybacterium</taxon>
    </lineage>
</organism>
<dbReference type="InterPro" id="IPR002347">
    <property type="entry name" value="SDR_fam"/>
</dbReference>
<dbReference type="SMART" id="SM00822">
    <property type="entry name" value="PKS_KR"/>
    <property type="match status" value="1"/>
</dbReference>
<dbReference type="AlphaFoldDB" id="A0A2U2RH33"/>
<feature type="domain" description="Ketoreductase" evidence="4">
    <location>
        <begin position="8"/>
        <end position="187"/>
    </location>
</feature>
<dbReference type="GO" id="GO:0016491">
    <property type="term" value="F:oxidoreductase activity"/>
    <property type="evidence" value="ECO:0007669"/>
    <property type="project" value="UniProtKB-KW"/>
</dbReference>
<evidence type="ECO:0000259" key="4">
    <source>
        <dbReference type="SMART" id="SM00822"/>
    </source>
</evidence>
<keyword evidence="2" id="KW-0560">Oxidoreductase</keyword>
<dbReference type="EMBL" id="QFKX01000006">
    <property type="protein sequence ID" value="PWH05179.1"/>
    <property type="molecule type" value="Genomic_DNA"/>
</dbReference>
<dbReference type="PANTHER" id="PTHR44196">
    <property type="entry name" value="DEHYDROGENASE/REDUCTASE SDR FAMILY MEMBER 7B"/>
    <property type="match status" value="1"/>
</dbReference>
<keyword evidence="6" id="KW-1185">Reference proteome</keyword>
<dbReference type="SUPFAM" id="SSF51735">
    <property type="entry name" value="NAD(P)-binding Rossmann-fold domains"/>
    <property type="match status" value="1"/>
</dbReference>
<dbReference type="InterPro" id="IPR057326">
    <property type="entry name" value="KR_dom"/>
</dbReference>
<dbReference type="PRINTS" id="PR00081">
    <property type="entry name" value="GDHRDH"/>
</dbReference>
<gene>
    <name evidence="5" type="ORF">DEO23_13950</name>
</gene>
<evidence type="ECO:0000256" key="3">
    <source>
        <dbReference type="RuleBase" id="RU000363"/>
    </source>
</evidence>
<comment type="similarity">
    <text evidence="1 3">Belongs to the short-chain dehydrogenases/reductases (SDR) family.</text>
</comment>
<sequence>MSTDLAGRIIIVTGASSGIGEAVARRSAASGATTVLLARREGRLRELSAELEESLALPCDVTDQQAVADAVQAVISRYGRIDVLVNNAGRGLQAPIDHLDVEDLREVLELNLVAPLRMMQLVLPHMRARRSGSIVNIGSGITFQHLPGTGGYAASKAALAQLSGVARAELEGSGITVSTVYPFITATEFSGSLLGSRSDAAQLEAGHAPTPRDPGEVAEAVLEAAVTGVPQIDLVPERFGGSIREDHPAI</sequence>
<comment type="caution">
    <text evidence="5">The sequence shown here is derived from an EMBL/GenBank/DDBJ whole genome shotgun (WGS) entry which is preliminary data.</text>
</comment>
<dbReference type="PANTHER" id="PTHR44196:SF1">
    <property type="entry name" value="DEHYDROGENASE_REDUCTASE SDR FAMILY MEMBER 7B"/>
    <property type="match status" value="1"/>
</dbReference>
<protein>
    <submittedName>
        <fullName evidence="5">Short-chain dehydrogenase</fullName>
    </submittedName>
</protein>
<dbReference type="GO" id="GO:0016020">
    <property type="term" value="C:membrane"/>
    <property type="evidence" value="ECO:0007669"/>
    <property type="project" value="TreeGrafter"/>
</dbReference>
<dbReference type="FunFam" id="3.40.50.720:FF:000084">
    <property type="entry name" value="Short-chain dehydrogenase reductase"/>
    <property type="match status" value="1"/>
</dbReference>
<dbReference type="InterPro" id="IPR020904">
    <property type="entry name" value="Sc_DH/Rdtase_CS"/>
</dbReference>
<dbReference type="CDD" id="cd05233">
    <property type="entry name" value="SDR_c"/>
    <property type="match status" value="1"/>
</dbReference>
<evidence type="ECO:0000313" key="5">
    <source>
        <dbReference type="EMBL" id="PWH05179.1"/>
    </source>
</evidence>
<dbReference type="RefSeq" id="WP_109276641.1">
    <property type="nucleotide sequence ID" value="NZ_QFKX01000006.1"/>
</dbReference>
<dbReference type="OrthoDB" id="9792003at2"/>
<reference evidence="5 6" key="1">
    <citation type="submission" date="2018-05" db="EMBL/GenBank/DDBJ databases">
        <title>Brachybacterium sp. M1HQ-2T, whole genome shotgun sequence.</title>
        <authorList>
            <person name="Tuo L."/>
        </authorList>
    </citation>
    <scope>NUCLEOTIDE SEQUENCE [LARGE SCALE GENOMIC DNA]</scope>
    <source>
        <strain evidence="5 6">M1HQ-2</strain>
    </source>
</reference>
<dbReference type="PRINTS" id="PR00080">
    <property type="entry name" value="SDRFAMILY"/>
</dbReference>
<dbReference type="PROSITE" id="PS00061">
    <property type="entry name" value="ADH_SHORT"/>
    <property type="match status" value="1"/>
</dbReference>